<dbReference type="OrthoDB" id="49666at2"/>
<dbReference type="GO" id="GO:0016301">
    <property type="term" value="F:kinase activity"/>
    <property type="evidence" value="ECO:0007669"/>
    <property type="project" value="UniProtKB-KW"/>
</dbReference>
<dbReference type="RefSeq" id="WP_090246023.1">
    <property type="nucleotide sequence ID" value="NZ_FPAS01000001.1"/>
</dbReference>
<sequence length="306" mass="33351">MQTDLTLGIDIGGTNIAFGLVNQEGEIVFEGNLSTAEVRNPSLLPELIEEQTQNYTFREIGIGAPSSNTFSGMIENAPNLRWGVNIPIVEYFENYFKVPTKLTNDANAAAVGEKLFGAAKDFSEFVVITLGTGLGAGIFINNEIFNGKFGTAGEFGHVMVDKDGRPCGCGRKGCLETYCSATGMLRSIDLLTSPHKANSPLVELENPNPLDIFNAAQQGDQFAEYIIDFTAEKLGYWLANFACFSNPEAFILFGGIAKNGEYFRQKVDHYTQANLLNLYQGKVQVLSSELHHRNAAILGAAAYAKY</sequence>
<evidence type="ECO:0000313" key="3">
    <source>
        <dbReference type="Proteomes" id="UP000236454"/>
    </source>
</evidence>
<dbReference type="Gene3D" id="3.30.420.40">
    <property type="match status" value="2"/>
</dbReference>
<dbReference type="PANTHER" id="PTHR18964:SF149">
    <property type="entry name" value="BIFUNCTIONAL UDP-N-ACETYLGLUCOSAMINE 2-EPIMERASE_N-ACETYLMANNOSAMINE KINASE"/>
    <property type="match status" value="1"/>
</dbReference>
<organism evidence="2 3">
    <name type="scientific">Lishizhenia tianjinensis</name>
    <dbReference type="NCBI Taxonomy" id="477690"/>
    <lineage>
        <taxon>Bacteria</taxon>
        <taxon>Pseudomonadati</taxon>
        <taxon>Bacteroidota</taxon>
        <taxon>Flavobacteriia</taxon>
        <taxon>Flavobacteriales</taxon>
        <taxon>Crocinitomicaceae</taxon>
        <taxon>Lishizhenia</taxon>
    </lineage>
</organism>
<dbReference type="PANTHER" id="PTHR18964">
    <property type="entry name" value="ROK (REPRESSOR, ORF, KINASE) FAMILY"/>
    <property type="match status" value="1"/>
</dbReference>
<evidence type="ECO:0000313" key="2">
    <source>
        <dbReference type="EMBL" id="SFT43191.1"/>
    </source>
</evidence>
<dbReference type="PROSITE" id="PS01125">
    <property type="entry name" value="ROK"/>
    <property type="match status" value="1"/>
</dbReference>
<dbReference type="STRING" id="477690.SAMN05216474_0530"/>
<keyword evidence="2" id="KW-0418">Kinase</keyword>
<dbReference type="AlphaFoldDB" id="A0A1I6XZ04"/>
<keyword evidence="2" id="KW-0808">Transferase</keyword>
<name>A0A1I6XZ04_9FLAO</name>
<comment type="similarity">
    <text evidence="1">Belongs to the ROK (NagC/XylR) family.</text>
</comment>
<gene>
    <name evidence="2" type="ORF">SAMN05216474_0530</name>
</gene>
<dbReference type="Proteomes" id="UP000236454">
    <property type="component" value="Unassembled WGS sequence"/>
</dbReference>
<evidence type="ECO:0000256" key="1">
    <source>
        <dbReference type="ARBA" id="ARBA00006479"/>
    </source>
</evidence>
<dbReference type="InterPro" id="IPR000600">
    <property type="entry name" value="ROK"/>
</dbReference>
<proteinExistence type="inferred from homology"/>
<accession>A0A1I6XZ04</accession>
<dbReference type="EMBL" id="FPAS01000001">
    <property type="protein sequence ID" value="SFT43191.1"/>
    <property type="molecule type" value="Genomic_DNA"/>
</dbReference>
<dbReference type="InterPro" id="IPR043129">
    <property type="entry name" value="ATPase_NBD"/>
</dbReference>
<dbReference type="InterPro" id="IPR049874">
    <property type="entry name" value="ROK_cs"/>
</dbReference>
<protein>
    <submittedName>
        <fullName evidence="2">Glucokinase</fullName>
    </submittedName>
</protein>
<keyword evidence="3" id="KW-1185">Reference proteome</keyword>
<reference evidence="2 3" key="1">
    <citation type="submission" date="2016-10" db="EMBL/GenBank/DDBJ databases">
        <authorList>
            <person name="de Groot N.N."/>
        </authorList>
    </citation>
    <scope>NUCLEOTIDE SEQUENCE [LARGE SCALE GENOMIC DNA]</scope>
    <source>
        <strain evidence="2 3">CGMCC 1.7005</strain>
    </source>
</reference>
<dbReference type="Pfam" id="PF00480">
    <property type="entry name" value="ROK"/>
    <property type="match status" value="1"/>
</dbReference>
<dbReference type="SUPFAM" id="SSF53067">
    <property type="entry name" value="Actin-like ATPase domain"/>
    <property type="match status" value="1"/>
</dbReference>